<gene>
    <name evidence="1" type="primary">WBGene00105786</name>
</gene>
<evidence type="ECO:0000313" key="1">
    <source>
        <dbReference type="EnsemblMetazoa" id="PPA16232.1"/>
    </source>
</evidence>
<reference evidence="2" key="1">
    <citation type="journal article" date="2008" name="Nat. Genet.">
        <title>The Pristionchus pacificus genome provides a unique perspective on nematode lifestyle and parasitism.</title>
        <authorList>
            <person name="Dieterich C."/>
            <person name="Clifton S.W."/>
            <person name="Schuster L.N."/>
            <person name="Chinwalla A."/>
            <person name="Delehaunty K."/>
            <person name="Dinkelacker I."/>
            <person name="Fulton L."/>
            <person name="Fulton R."/>
            <person name="Godfrey J."/>
            <person name="Minx P."/>
            <person name="Mitreva M."/>
            <person name="Roeseler W."/>
            <person name="Tian H."/>
            <person name="Witte H."/>
            <person name="Yang S.P."/>
            <person name="Wilson R.K."/>
            <person name="Sommer R.J."/>
        </authorList>
    </citation>
    <scope>NUCLEOTIDE SEQUENCE [LARGE SCALE GENOMIC DNA]</scope>
    <source>
        <strain evidence="2">PS312</strain>
    </source>
</reference>
<name>A0A2A6CTS6_PRIPA</name>
<evidence type="ECO:0000313" key="2">
    <source>
        <dbReference type="Proteomes" id="UP000005239"/>
    </source>
</evidence>
<accession>A0A8R1UC45</accession>
<dbReference type="EnsemblMetazoa" id="PPA16232.1">
    <property type="protein sequence ID" value="PPA16232.1"/>
    <property type="gene ID" value="WBGene00105786"/>
</dbReference>
<reference evidence="1" key="2">
    <citation type="submission" date="2022-06" db="UniProtKB">
        <authorList>
            <consortium name="EnsemblMetazoa"/>
        </authorList>
    </citation>
    <scope>IDENTIFICATION</scope>
    <source>
        <strain evidence="1">PS312</strain>
    </source>
</reference>
<protein>
    <submittedName>
        <fullName evidence="1">Uncharacterized protein</fullName>
    </submittedName>
</protein>
<organism evidence="1 2">
    <name type="scientific">Pristionchus pacificus</name>
    <name type="common">Parasitic nematode worm</name>
    <dbReference type="NCBI Taxonomy" id="54126"/>
    <lineage>
        <taxon>Eukaryota</taxon>
        <taxon>Metazoa</taxon>
        <taxon>Ecdysozoa</taxon>
        <taxon>Nematoda</taxon>
        <taxon>Chromadorea</taxon>
        <taxon>Rhabditida</taxon>
        <taxon>Rhabditina</taxon>
        <taxon>Diplogasteromorpha</taxon>
        <taxon>Diplogasteroidea</taxon>
        <taxon>Neodiplogasteridae</taxon>
        <taxon>Pristionchus</taxon>
    </lineage>
</organism>
<dbReference type="Proteomes" id="UP000005239">
    <property type="component" value="Unassembled WGS sequence"/>
</dbReference>
<sequence length="188" mass="21875">MQRNSTRIPRSASPSRSSTRRVAMIVTSPFFSYNRFSILPVDRCPITVLVDRSSSTLRRSDRRKAIRDDLRNLAEDLRREEEEGARAAVAPSFSSPGTSPIKQATTTYRRYFYGYPPQELYSLSEMRVADEMVESYIPTARRVAGRRMSVERPLRERVLRLNLLRSLTVLEFKTTHSTDERSEWDMEF</sequence>
<accession>A0A2A6CTS6</accession>
<dbReference type="AlphaFoldDB" id="A0A2A6CTS6"/>
<proteinExistence type="predicted"/>
<keyword evidence="2" id="KW-1185">Reference proteome</keyword>